<feature type="binding site" evidence="2">
    <location>
        <position position="54"/>
    </location>
    <ligand>
        <name>substrate</name>
    </ligand>
</feature>
<dbReference type="NCBIfam" id="TIGR00055">
    <property type="entry name" value="uppS"/>
    <property type="match status" value="1"/>
</dbReference>
<feature type="binding site" evidence="2">
    <location>
        <begin position="82"/>
        <end position="84"/>
    </location>
    <ligand>
        <name>substrate</name>
    </ligand>
</feature>
<feature type="binding site" evidence="2">
    <location>
        <position position="37"/>
    </location>
    <ligand>
        <name>Mg(2+)</name>
        <dbReference type="ChEBI" id="CHEBI:18420"/>
    </ligand>
</feature>
<sequence length="318" mass="36643">MVFRRSLSKLLYRSYERLLIREIHEGPVPSHIAIIMDGNRRFARNIGAKKIEGHYRGADVTENVLDWCWDIGVKQLTLYAFSTENFKRFESERDGLFGLIGLKLDELSVDERTHKRQMNVRAIGNIELLPKKLQDAITRSEEATKDYDRLNLNIALAYGGRRELVDAARLIAEKIQKGMLASADVDEQIISSHLYTGDALEGDVDLIIRTGGDKRVSNFLPWQSCGNECAAYFCAPFWPEFRKIDLVRAVRTYQVREREKQRNTIVRMVNLLAACGQVEAEEVVNRSRKILNIPPKEIRQLLEEISQHNRIMAEAIKW</sequence>
<dbReference type="InterPro" id="IPR036424">
    <property type="entry name" value="UPP_synth-like_sf"/>
</dbReference>
<feature type="binding site" evidence="2">
    <location>
        <position position="228"/>
    </location>
    <ligand>
        <name>Mg(2+)</name>
        <dbReference type="ChEBI" id="CHEBI:18420"/>
    </ligand>
</feature>
<dbReference type="SUPFAM" id="SSF64005">
    <property type="entry name" value="Undecaprenyl diphosphate synthase"/>
    <property type="match status" value="1"/>
</dbReference>
<feature type="active site" evidence="2">
    <location>
        <position position="37"/>
    </location>
</feature>
<gene>
    <name evidence="3" type="primary">uppS_1</name>
    <name evidence="2" type="synonym">uppS</name>
    <name evidence="3" type="ORF">EMLJLAPB_00628</name>
</gene>
<feature type="binding site" evidence="2">
    <location>
        <position position="209"/>
    </location>
    <ligand>
        <name>substrate</name>
    </ligand>
</feature>
<comment type="similarity">
    <text evidence="2">Belongs to the UPP synthase family.</text>
</comment>
<comment type="catalytic activity">
    <reaction evidence="2">
        <text>geranylgeranyl diphosphate + 7 isopentenyl diphosphate = tri-trans,hepta-cis-undecaprenyl diphosphate + 7 diphosphate</text>
        <dbReference type="Rhea" id="RHEA:27622"/>
        <dbReference type="ChEBI" id="CHEBI:33019"/>
        <dbReference type="ChEBI" id="CHEBI:57533"/>
        <dbReference type="ChEBI" id="CHEBI:60388"/>
        <dbReference type="ChEBI" id="CHEBI:128769"/>
        <dbReference type="EC" id="2.5.1.89"/>
    </reaction>
</comment>
<dbReference type="Pfam" id="PF01255">
    <property type="entry name" value="Prenyltransf"/>
    <property type="match status" value="1"/>
</dbReference>
<dbReference type="HAMAP" id="MF_01139">
    <property type="entry name" value="ISPT"/>
    <property type="match status" value="1"/>
</dbReference>
<dbReference type="PROSITE" id="PS01066">
    <property type="entry name" value="UPP_SYNTHASE"/>
    <property type="match status" value="1"/>
</dbReference>
<keyword evidence="1 2" id="KW-0808">Transferase</keyword>
<dbReference type="EC" id="2.5.1.89" evidence="2"/>
<dbReference type="Proteomes" id="UP000634805">
    <property type="component" value="Unassembled WGS sequence"/>
</dbReference>
<dbReference type="GO" id="GO:0016094">
    <property type="term" value="P:polyprenol biosynthetic process"/>
    <property type="evidence" value="ECO:0007669"/>
    <property type="project" value="TreeGrafter"/>
</dbReference>
<dbReference type="PANTHER" id="PTHR10291">
    <property type="entry name" value="DEHYDRODOLICHYL DIPHOSPHATE SYNTHASE FAMILY MEMBER"/>
    <property type="match status" value="1"/>
</dbReference>
<evidence type="ECO:0000256" key="2">
    <source>
        <dbReference type="HAMAP-Rule" id="MF_01139"/>
    </source>
</evidence>
<organism evidence="3 4">
    <name type="scientific">Candidatus Argoarchaeum ethanivorans</name>
    <dbReference type="NCBI Taxonomy" id="2608793"/>
    <lineage>
        <taxon>Archaea</taxon>
        <taxon>Methanobacteriati</taxon>
        <taxon>Methanobacteriota</taxon>
        <taxon>Stenosarchaea group</taxon>
        <taxon>Methanomicrobia</taxon>
        <taxon>Methanosarcinales</taxon>
        <taxon>Methanosarcinales incertae sedis</taxon>
        <taxon>GOM Arc I cluster</taxon>
        <taxon>Candidatus Argoarchaeum</taxon>
    </lineage>
</organism>
<comment type="caution">
    <text evidence="3">The sequence shown here is derived from an EMBL/GenBank/DDBJ whole genome shotgun (WGS) entry which is preliminary data.</text>
</comment>
<comment type="cofactor">
    <cofactor evidence="2">
        <name>Mg(2+)</name>
        <dbReference type="ChEBI" id="CHEBI:18420"/>
    </cofactor>
    <text evidence="2">Binds 2 magnesium ions per subunit.</text>
</comment>
<feature type="binding site" evidence="2">
    <location>
        <position position="86"/>
    </location>
    <ligand>
        <name>substrate</name>
    </ligand>
</feature>
<name>A0A811TDE3_9EURY</name>
<comment type="subunit">
    <text evidence="2">Homodimer.</text>
</comment>
<keyword evidence="2" id="KW-0479">Metal-binding</keyword>
<feature type="binding site" evidence="2">
    <location>
        <position position="50"/>
    </location>
    <ligand>
        <name>substrate</name>
    </ligand>
</feature>
<feature type="active site" description="Proton acceptor" evidence="2">
    <location>
        <position position="85"/>
    </location>
</feature>
<dbReference type="InterPro" id="IPR018520">
    <property type="entry name" value="UPP_synth-like_CS"/>
</dbReference>
<evidence type="ECO:0000256" key="1">
    <source>
        <dbReference type="ARBA" id="ARBA00022679"/>
    </source>
</evidence>
<dbReference type="GO" id="GO:0045547">
    <property type="term" value="F:ditrans,polycis-polyprenyl diphosphate synthase [(2E,6E)-farnesyl diphosphate specific] activity"/>
    <property type="evidence" value="ECO:0007669"/>
    <property type="project" value="TreeGrafter"/>
</dbReference>
<evidence type="ECO:0000313" key="4">
    <source>
        <dbReference type="Proteomes" id="UP000634805"/>
    </source>
</evidence>
<dbReference type="CDD" id="cd00475">
    <property type="entry name" value="Cis_IPPS"/>
    <property type="match status" value="1"/>
</dbReference>
<dbReference type="AlphaFoldDB" id="A0A811TDE3"/>
<comment type="function">
    <text evidence="2">Catalyzes the sequential condensation of isopentenyl diphosphate (IPP) with geranylgeranyl diphosphate (GGPP) to yield (2Z,6Z,10Z,14Z,18Z,22Z,26Z,30E,34E,38E)-undecaprenyl diphosphate (tritrans,heptacis-UPP). It is probably the precursor of glycosyl carrier lipids.</text>
</comment>
<feature type="binding site" evidence="2">
    <location>
        <position position="88"/>
    </location>
    <ligand>
        <name>substrate</name>
    </ligand>
</feature>
<keyword evidence="2" id="KW-0460">Magnesium</keyword>
<proteinExistence type="inferred from homology"/>
<dbReference type="EMBL" id="CAJHIS010000015">
    <property type="protein sequence ID" value="CAD6493810.1"/>
    <property type="molecule type" value="Genomic_DNA"/>
</dbReference>
<evidence type="ECO:0000313" key="3">
    <source>
        <dbReference type="EMBL" id="CAD6493810.1"/>
    </source>
</evidence>
<feature type="binding site" evidence="2">
    <location>
        <begin position="215"/>
        <end position="217"/>
    </location>
    <ligand>
        <name>substrate</name>
    </ligand>
</feature>
<dbReference type="InterPro" id="IPR001441">
    <property type="entry name" value="UPP_synth-like"/>
</dbReference>
<dbReference type="Gene3D" id="3.40.1180.10">
    <property type="entry name" value="Decaprenyl diphosphate synthase-like"/>
    <property type="match status" value="1"/>
</dbReference>
<feature type="binding site" evidence="2">
    <location>
        <position position="42"/>
    </location>
    <ligand>
        <name>substrate</name>
    </ligand>
</feature>
<reference evidence="3" key="1">
    <citation type="submission" date="2020-10" db="EMBL/GenBank/DDBJ databases">
        <authorList>
            <person name="Hahn C.J."/>
            <person name="Laso-Perez R."/>
            <person name="Vulcano F."/>
            <person name="Vaziourakis K.-M."/>
            <person name="Stokke R."/>
            <person name="Steen I.H."/>
            <person name="Teske A."/>
            <person name="Boetius A."/>
            <person name="Liebeke M."/>
            <person name="Amann R."/>
            <person name="Knittel K."/>
        </authorList>
    </citation>
    <scope>NUCLEOTIDE SEQUENCE</scope>
    <source>
        <strain evidence="3">Gfbio:e3339647-f889-4370-9287-4fb5cb688e4c:AG392D22_GoMArc1</strain>
    </source>
</reference>
<dbReference type="GO" id="GO:0000287">
    <property type="term" value="F:magnesium ion binding"/>
    <property type="evidence" value="ECO:0007669"/>
    <property type="project" value="UniProtKB-UniRule"/>
</dbReference>
<dbReference type="PANTHER" id="PTHR10291:SF43">
    <property type="entry name" value="DEHYDRODOLICHYL DIPHOSPHATE SYNTHASE COMPLEX SUBUNIT DHDDS"/>
    <property type="match status" value="1"/>
</dbReference>
<accession>A0A811TDE3</accession>
<feature type="binding site" evidence="2">
    <location>
        <begin position="38"/>
        <end position="41"/>
    </location>
    <ligand>
        <name>substrate</name>
    </ligand>
</feature>
<protein>
    <recommendedName>
        <fullName evidence="2">Tritrans,polycis-undecaprenyl-diphosphate synthase (geranylgeranyl-diphosphate specific)</fullName>
        <ecNumber evidence="2">2.5.1.89</ecNumber>
    </recommendedName>
    <alternativeName>
        <fullName evidence="2">Undecaprenyl diphosphate synthase</fullName>
        <shortName evidence="2">UDS</shortName>
    </alternativeName>
    <alternativeName>
        <fullName evidence="2">Undecaprenyl pyrophosphate synthase</fullName>
        <shortName evidence="2">UPP synthase</shortName>
    </alternativeName>
</protein>